<evidence type="ECO:0000256" key="3">
    <source>
        <dbReference type="ARBA" id="ARBA00022741"/>
    </source>
</evidence>
<dbReference type="GO" id="GO:0005524">
    <property type="term" value="F:ATP binding"/>
    <property type="evidence" value="ECO:0007669"/>
    <property type="project" value="UniProtKB-KW"/>
</dbReference>
<dbReference type="Gene3D" id="3.90.640.10">
    <property type="entry name" value="Actin, Chain A, domain 4"/>
    <property type="match status" value="1"/>
</dbReference>
<evidence type="ECO:0000313" key="9">
    <source>
        <dbReference type="Proteomes" id="UP000501346"/>
    </source>
</evidence>
<evidence type="ECO:0000256" key="2">
    <source>
        <dbReference type="ARBA" id="ARBA00022729"/>
    </source>
</evidence>
<dbReference type="PRINTS" id="PR00301">
    <property type="entry name" value="HEATSHOCK70"/>
</dbReference>
<keyword evidence="3" id="KW-0547">Nucleotide-binding</keyword>
<dbReference type="InterPro" id="IPR013126">
    <property type="entry name" value="Hsp_70_fam"/>
</dbReference>
<dbReference type="Gene3D" id="3.30.30.30">
    <property type="match status" value="1"/>
</dbReference>
<dbReference type="PROSITE" id="PS00329">
    <property type="entry name" value="HSP70_2"/>
    <property type="match status" value="1"/>
</dbReference>
<evidence type="ECO:0000256" key="7">
    <source>
        <dbReference type="SAM" id="SignalP"/>
    </source>
</evidence>
<dbReference type="GO" id="GO:0034663">
    <property type="term" value="C:endoplasmic reticulum chaperone complex"/>
    <property type="evidence" value="ECO:0007669"/>
    <property type="project" value="TreeGrafter"/>
</dbReference>
<evidence type="ECO:0000256" key="1">
    <source>
        <dbReference type="ARBA" id="ARBA00004319"/>
    </source>
</evidence>
<reference evidence="8 9" key="1">
    <citation type="journal article" date="2019" name="BMC Genomics">
        <title>Chromosome level assembly and comparative genome analysis confirm lager-brewing yeasts originated from a single hybridization.</title>
        <authorList>
            <person name="Salazar A.N."/>
            <person name="Gorter de Vries A.R."/>
            <person name="van den Broek M."/>
            <person name="Brouwers N."/>
            <person name="de la Torre Cortes P."/>
            <person name="Kuijpers N.G.A."/>
            <person name="Daran J.G."/>
            <person name="Abeel T."/>
        </authorList>
    </citation>
    <scope>NUCLEOTIDE SEQUENCE [LARGE SCALE GENOMIC DNA]</scope>
    <source>
        <strain evidence="8 9">CBS 1483</strain>
    </source>
</reference>
<gene>
    <name evidence="8" type="primary">LHS1_2</name>
    <name evidence="8" type="ORF">GRS66_009002</name>
</gene>
<dbReference type="FunFam" id="3.90.640.10:FF:000062">
    <property type="entry name" value="Lhs1p"/>
    <property type="match status" value="1"/>
</dbReference>
<feature type="compositionally biased region" description="Polar residues" evidence="6">
    <location>
        <begin position="845"/>
        <end position="854"/>
    </location>
</feature>
<dbReference type="InterPro" id="IPR018181">
    <property type="entry name" value="Heat_shock_70_CS"/>
</dbReference>
<dbReference type="Proteomes" id="UP000501346">
    <property type="component" value="Chromosome SeXI"/>
</dbReference>
<dbReference type="AlphaFoldDB" id="A0A6C1EAM1"/>
<accession>A0A6C1EAM1</accession>
<dbReference type="PROSITE" id="PS01036">
    <property type="entry name" value="HSP70_3"/>
    <property type="match status" value="1"/>
</dbReference>
<name>A0A6C1EAM1_SACPS</name>
<keyword evidence="9" id="KW-1185">Reference proteome</keyword>
<protein>
    <submittedName>
        <fullName evidence="8">Lumenal Hsp70 protein</fullName>
    </submittedName>
</protein>
<feature type="chain" id="PRO_5025331614" evidence="7">
    <location>
        <begin position="21"/>
        <end position="881"/>
    </location>
</feature>
<feature type="region of interest" description="Disordered" evidence="6">
    <location>
        <begin position="824"/>
        <end position="881"/>
    </location>
</feature>
<evidence type="ECO:0000256" key="5">
    <source>
        <dbReference type="ARBA" id="ARBA00023186"/>
    </source>
</evidence>
<dbReference type="PANTHER" id="PTHR45639">
    <property type="entry name" value="HSC70CB, ISOFORM G-RELATED"/>
    <property type="match status" value="1"/>
</dbReference>
<evidence type="ECO:0000313" key="8">
    <source>
        <dbReference type="EMBL" id="QID86378.1"/>
    </source>
</evidence>
<dbReference type="OrthoDB" id="10262720at2759"/>
<dbReference type="Pfam" id="PF00012">
    <property type="entry name" value="HSP70"/>
    <property type="match status" value="1"/>
</dbReference>
<dbReference type="Gene3D" id="3.30.420.40">
    <property type="match status" value="2"/>
</dbReference>
<keyword evidence="5" id="KW-0143">Chaperone</keyword>
<comment type="subcellular location">
    <subcellularLocation>
        <location evidence="1">Endoplasmic reticulum lumen</location>
    </subcellularLocation>
</comment>
<evidence type="ECO:0000256" key="4">
    <source>
        <dbReference type="ARBA" id="ARBA00022840"/>
    </source>
</evidence>
<dbReference type="PANTHER" id="PTHR45639:SF3">
    <property type="entry name" value="HYPOXIA UP-REGULATED PROTEIN 1"/>
    <property type="match status" value="1"/>
</dbReference>
<keyword evidence="2 7" id="KW-0732">Signal</keyword>
<dbReference type="SUPFAM" id="SSF53067">
    <property type="entry name" value="Actin-like ATPase domain"/>
    <property type="match status" value="2"/>
</dbReference>
<dbReference type="InterPro" id="IPR043129">
    <property type="entry name" value="ATPase_NBD"/>
</dbReference>
<feature type="compositionally biased region" description="Basic and acidic residues" evidence="6">
    <location>
        <begin position="855"/>
        <end position="866"/>
    </location>
</feature>
<feature type="compositionally biased region" description="Basic and acidic residues" evidence="6">
    <location>
        <begin position="826"/>
        <end position="844"/>
    </location>
</feature>
<sequence length="881" mass="99661">MRGVLKLLLFATFIITGSLAAVLGIDYGQQNIKAIVVSPQAPVELVLTPEAKRKEISGLSIKRLPGFKKNDPNAVERVYGSAVGSLATRFPQNTLLHLKPLLGKSLEDESSVTLYLKEHPGLDMVPTNRSTIAFAVDGVEYPLEELVAMNVQEIINRADSLLKDRDPRTEDFVDKVSITVPDFFGQHQRNALLDVSSIATGIKETYLVSEGMSIAVNFVLKQRHFPPGELQHYIVYDMGSGSTKASMFSILQPEDINEPITIEFEGYGYNPHLGGAKFTMDIGSLIENKFLENHLTIRTDELHANPKALAKINQAADKAKLILSANSEASINIESLISDIDFHTSVTRQEFEEFIEDSLLEIVKPVNDALAEQFGNYKTNLSDVNGVILAGGSTRIPIVQEQLVKFVSEEKILRNVNADESAVNGVIMRGIKLSDSFKTKPLNVIDRSVNTYSYKLSSESDLHDVFIKGSVYPNNTFALTNSSDSIPESFTIDLFENEKLFETYKVNSAVVKNSYASEKCPAGVAYNITFGLSSDRLFSVQEVSCICLNENDVDESKQTRNRNTRLNIASKETEIQRLSTPELLNLHNHVKLLDKQDNKRFQLQENLNILESDLYDARNLLMDDEIVQNGPKSQVEKLSEMVRVYLDWLEDASFDTDPQDIISRIREIGILKKKIELYLEYSKEPLNSEQFKGMLEEGNELLQAVEKHKNTVEGFLSEFETAYIDTIENVREEFKKTKYPAYISKALSTWEEALTSFKGSIIEIEALLAKNLFGEDLRERLFEIKLRFDTYRASLEEKLHLIKSGDESRLNEIKKLHLRKFRSQKRKEEKLKRKLEQEKSERNNQTEPVINNSTNKEDTPVNDKTTESNPSFKNDILHDEL</sequence>
<dbReference type="EMBL" id="CP049008">
    <property type="protein sequence ID" value="QID86378.1"/>
    <property type="molecule type" value="Genomic_DNA"/>
</dbReference>
<dbReference type="GO" id="GO:0005788">
    <property type="term" value="C:endoplasmic reticulum lumen"/>
    <property type="evidence" value="ECO:0007669"/>
    <property type="project" value="UniProtKB-SubCell"/>
</dbReference>
<feature type="signal peptide" evidence="7">
    <location>
        <begin position="1"/>
        <end position="20"/>
    </location>
</feature>
<dbReference type="GO" id="GO:0030968">
    <property type="term" value="P:endoplasmic reticulum unfolded protein response"/>
    <property type="evidence" value="ECO:0007669"/>
    <property type="project" value="TreeGrafter"/>
</dbReference>
<dbReference type="CDD" id="cd10230">
    <property type="entry name" value="ASKHA_NBD_HSP70_HYOU1"/>
    <property type="match status" value="1"/>
</dbReference>
<dbReference type="Gene3D" id="1.20.1270.10">
    <property type="match status" value="1"/>
</dbReference>
<evidence type="ECO:0000256" key="6">
    <source>
        <dbReference type="SAM" id="MobiDB-lite"/>
    </source>
</evidence>
<dbReference type="InterPro" id="IPR029048">
    <property type="entry name" value="HSP70_C_sf"/>
</dbReference>
<organism evidence="8 9">
    <name type="scientific">Saccharomyces pastorianus</name>
    <name type="common">Lager yeast</name>
    <name type="synonym">Saccharomyces cerevisiae x Saccharomyces eubayanus</name>
    <dbReference type="NCBI Taxonomy" id="27292"/>
    <lineage>
        <taxon>Eukaryota</taxon>
        <taxon>Fungi</taxon>
        <taxon>Dikarya</taxon>
        <taxon>Ascomycota</taxon>
        <taxon>Saccharomycotina</taxon>
        <taxon>Saccharomycetes</taxon>
        <taxon>Saccharomycetales</taxon>
        <taxon>Saccharomycetaceae</taxon>
        <taxon>Saccharomyces</taxon>
    </lineage>
</organism>
<dbReference type="GO" id="GO:0140662">
    <property type="term" value="F:ATP-dependent protein folding chaperone"/>
    <property type="evidence" value="ECO:0007669"/>
    <property type="project" value="InterPro"/>
</dbReference>
<proteinExistence type="predicted"/>
<keyword evidence="4" id="KW-0067">ATP-binding</keyword>